<comment type="caution">
    <text evidence="4">The sequence shown here is derived from an EMBL/GenBank/DDBJ whole genome shotgun (WGS) entry which is preliminary data.</text>
</comment>
<evidence type="ECO:0000256" key="2">
    <source>
        <dbReference type="SAM" id="SignalP"/>
    </source>
</evidence>
<accession>A0ABS6N3X6</accession>
<evidence type="ECO:0000259" key="3">
    <source>
        <dbReference type="PROSITE" id="PS51724"/>
    </source>
</evidence>
<dbReference type="RefSeq" id="WP_217776564.1">
    <property type="nucleotide sequence ID" value="NZ_JAHRWL010000001.1"/>
</dbReference>
<evidence type="ECO:0000313" key="4">
    <source>
        <dbReference type="EMBL" id="MBV2358711.1"/>
    </source>
</evidence>
<feature type="chain" id="PRO_5045954212" evidence="2">
    <location>
        <begin position="25"/>
        <end position="425"/>
    </location>
</feature>
<reference evidence="4" key="1">
    <citation type="submission" date="2021-06" db="EMBL/GenBank/DDBJ databases">
        <title>Thalassococcus sp. CAU 1522 isolated from sea sand, Republic of Korea.</title>
        <authorList>
            <person name="Kim W."/>
        </authorList>
    </citation>
    <scope>NUCLEOTIDE SEQUENCE</scope>
    <source>
        <strain evidence="4">CAU 1522</strain>
    </source>
</reference>
<feature type="region of interest" description="Disordered" evidence="1">
    <location>
        <begin position="136"/>
        <end position="163"/>
    </location>
</feature>
<feature type="domain" description="SPOR" evidence="3">
    <location>
        <begin position="348"/>
        <end position="425"/>
    </location>
</feature>
<evidence type="ECO:0000313" key="5">
    <source>
        <dbReference type="Proteomes" id="UP001166293"/>
    </source>
</evidence>
<name>A0ABS6N3X6_9RHOB</name>
<protein>
    <submittedName>
        <fullName evidence="4">SPOR domain-containing protein</fullName>
    </submittedName>
</protein>
<gene>
    <name evidence="4" type="ORF">KUH32_02915</name>
</gene>
<feature type="signal peptide" evidence="2">
    <location>
        <begin position="1"/>
        <end position="24"/>
    </location>
</feature>
<dbReference type="Pfam" id="PF05036">
    <property type="entry name" value="SPOR"/>
    <property type="match status" value="1"/>
</dbReference>
<sequence length="425" mass="45015">MTIKPYALALIISLAGLVPTVAMAQSAGWSEPSNLPPPGFTGRQYVDNRGCVFVRAGFDGAVSWVPRVSRQRQQICGQTPTFGAATAQAAPDPRPAAPVIAAPEPAPVAAQPAPRVASAQAAPPVARPAARSVAEPVRAQRSVPKPAAPAPRAVVRAPASKPVAAPPPRIVRAVPKPAPVAKPATGGPVPKYILGGAPECQSTTGLGAFYSYDGSGMAVRCRPIGTPPISADDRQSGLAPDKAPMLSSRSRIVPRHVYENRDTQTSYVPEGYRPAWDDDRLNPYRAWQTVEGYKQTQMIWTNTVPRRLVRADDTRHRVKDPVITGRVRADADHQRMPVMSSRSAPRPAERAKARFVDIGVFTTGAKAQAAIARLRAAGLPIQAAQVRHGGTPAQKLRVGPFGSDAAAQAALRRVHATGYVQAALR</sequence>
<keyword evidence="2" id="KW-0732">Signal</keyword>
<proteinExistence type="predicted"/>
<keyword evidence="5" id="KW-1185">Reference proteome</keyword>
<organism evidence="4 5">
    <name type="scientific">Thalassococcus arenae</name>
    <dbReference type="NCBI Taxonomy" id="2851652"/>
    <lineage>
        <taxon>Bacteria</taxon>
        <taxon>Pseudomonadati</taxon>
        <taxon>Pseudomonadota</taxon>
        <taxon>Alphaproteobacteria</taxon>
        <taxon>Rhodobacterales</taxon>
        <taxon>Roseobacteraceae</taxon>
        <taxon>Thalassococcus</taxon>
    </lineage>
</organism>
<dbReference type="Proteomes" id="UP001166293">
    <property type="component" value="Unassembled WGS sequence"/>
</dbReference>
<dbReference type="EMBL" id="JAHRWL010000001">
    <property type="protein sequence ID" value="MBV2358711.1"/>
    <property type="molecule type" value="Genomic_DNA"/>
</dbReference>
<dbReference type="PROSITE" id="PS51724">
    <property type="entry name" value="SPOR"/>
    <property type="match status" value="1"/>
</dbReference>
<dbReference type="InterPro" id="IPR007730">
    <property type="entry name" value="SPOR-like_dom"/>
</dbReference>
<evidence type="ECO:0000256" key="1">
    <source>
        <dbReference type="SAM" id="MobiDB-lite"/>
    </source>
</evidence>